<dbReference type="EMBL" id="UINC01018145">
    <property type="protein sequence ID" value="SVA75928.1"/>
    <property type="molecule type" value="Genomic_DNA"/>
</dbReference>
<evidence type="ECO:0000313" key="1">
    <source>
        <dbReference type="EMBL" id="SVA75928.1"/>
    </source>
</evidence>
<gene>
    <name evidence="1" type="ORF">METZ01_LOCUS128782</name>
</gene>
<reference evidence="1" key="1">
    <citation type="submission" date="2018-05" db="EMBL/GenBank/DDBJ databases">
        <authorList>
            <person name="Lanie J.A."/>
            <person name="Ng W.-L."/>
            <person name="Kazmierczak K.M."/>
            <person name="Andrzejewski T.M."/>
            <person name="Davidsen T.M."/>
            <person name="Wayne K.J."/>
            <person name="Tettelin H."/>
            <person name="Glass J.I."/>
            <person name="Rusch D."/>
            <person name="Podicherti R."/>
            <person name="Tsui H.-C.T."/>
            <person name="Winkler M.E."/>
        </authorList>
    </citation>
    <scope>NUCLEOTIDE SEQUENCE</scope>
</reference>
<proteinExistence type="predicted"/>
<dbReference type="AlphaFoldDB" id="A0A381YFR4"/>
<protein>
    <submittedName>
        <fullName evidence="1">Uncharacterized protein</fullName>
    </submittedName>
</protein>
<sequence>MPKSSSLETVFLAYETSHIGKPLGGEVLVAVEVCSNNGSSHIILD</sequence>
<name>A0A381YFR4_9ZZZZ</name>
<organism evidence="1">
    <name type="scientific">marine metagenome</name>
    <dbReference type="NCBI Taxonomy" id="408172"/>
    <lineage>
        <taxon>unclassified sequences</taxon>
        <taxon>metagenomes</taxon>
        <taxon>ecological metagenomes</taxon>
    </lineage>
</organism>
<accession>A0A381YFR4</accession>